<evidence type="ECO:0000256" key="5">
    <source>
        <dbReference type="ARBA" id="ARBA00022884"/>
    </source>
</evidence>
<dbReference type="Pfam" id="PF01824">
    <property type="entry name" value="MatK_N"/>
    <property type="match status" value="1"/>
</dbReference>
<keyword evidence="5 6" id="KW-0694">RNA-binding</keyword>
<geneLocation type="chloroplast" evidence="10"/>
<dbReference type="PANTHER" id="PTHR34811">
    <property type="entry name" value="MATURASE K"/>
    <property type="match status" value="1"/>
</dbReference>
<dbReference type="GO" id="GO:0008033">
    <property type="term" value="P:tRNA processing"/>
    <property type="evidence" value="ECO:0007669"/>
    <property type="project" value="UniProtKB-KW"/>
</dbReference>
<evidence type="ECO:0000313" key="10">
    <source>
        <dbReference type="EMBL" id="ACN54456.1"/>
    </source>
</evidence>
<dbReference type="GO" id="GO:0009507">
    <property type="term" value="C:chloroplast"/>
    <property type="evidence" value="ECO:0007669"/>
    <property type="project" value="UniProtKB-SubCell"/>
</dbReference>
<dbReference type="AlphaFoldDB" id="C0LEQ5"/>
<evidence type="ECO:0000256" key="4">
    <source>
        <dbReference type="ARBA" id="ARBA00022694"/>
    </source>
</evidence>
<keyword evidence="4 6" id="KW-0819">tRNA processing</keyword>
<dbReference type="GO" id="GO:0008380">
    <property type="term" value="P:RNA splicing"/>
    <property type="evidence" value="ECO:0007669"/>
    <property type="project" value="UniProtKB-UniRule"/>
</dbReference>
<dbReference type="InterPro" id="IPR002866">
    <property type="entry name" value="Maturase_MatK"/>
</dbReference>
<reference evidence="10" key="1">
    <citation type="journal article" date="2009" name="Mol. Phylogenet. Evol.">
        <title>Molecular phylogenetic analyses of nuclear and plastid DNA sequences support dysploid and polyploid chromosome number changes and reticulate evolution in the diversification of Melampodium (Millerieae, Asteraceae).</title>
        <authorList>
            <person name="Bloch C."/>
            <person name="Weiss-Schneeweiss H."/>
            <person name="Schneeweiss G.M."/>
            <person name="Barfuss M.H."/>
            <person name="Rebernig C.A."/>
            <person name="Villasenor J.L."/>
            <person name="Stuessy T.F."/>
        </authorList>
    </citation>
    <scope>NUCLEOTIDE SEQUENCE</scope>
</reference>
<comment type="subcellular location">
    <subcellularLocation>
        <location evidence="6">Plastid</location>
        <location evidence="6">Chloroplast</location>
    </subcellularLocation>
</comment>
<evidence type="ECO:0000259" key="9">
    <source>
        <dbReference type="Pfam" id="PF01824"/>
    </source>
</evidence>
<organism evidence="10">
    <name type="scientific">Melampodium argophyllum</name>
    <dbReference type="NCBI Taxonomy" id="619231"/>
    <lineage>
        <taxon>Eukaryota</taxon>
        <taxon>Viridiplantae</taxon>
        <taxon>Streptophyta</taxon>
        <taxon>Embryophyta</taxon>
        <taxon>Tracheophyta</taxon>
        <taxon>Spermatophyta</taxon>
        <taxon>Magnoliopsida</taxon>
        <taxon>eudicotyledons</taxon>
        <taxon>Gunneridae</taxon>
        <taxon>Pentapetalae</taxon>
        <taxon>asterids</taxon>
        <taxon>campanulids</taxon>
        <taxon>Asterales</taxon>
        <taxon>Asteraceae</taxon>
        <taxon>Asteroideae</taxon>
        <taxon>Heliantheae alliance</taxon>
        <taxon>Millerieae</taxon>
        <taxon>Melampodium</taxon>
    </lineage>
</organism>
<sequence length="504" mass="58835">MDKSQSSLGLDRSHYFLYPLIFQEYIYVLAHDHGLNGSILLENVGYDNKSSLLIVKRLIIRMSQQNHLILSVNDSKQTLGHNNNFYSQVMSEVSSTIMEIPLSLRLISSLESKGVGKSENLRSIHSIFSFLEDNFSHLNYVLDILIPYPAHLEILVQALRYWIKDASSLHLLRFFLHECHNWDSLITSNSKKASSSFSKRNHRLFFFLYTSYVCEYESGFLFLRNQSSHLRSTSYGALIERIYFYVKIEHLAEVFARAFQANLCLFKDSFMHYVRYQGKSILASKGTFLLMNKWKYYFVNFCKYYFYLWSQPGRIYINQLSNHSLDFLGYRSSVRLKPSMVRGQMLENTFLIDNAIKKFDSIIPIMPLVGSLAKLKFCNASGHPIGKAIWADLSDSDIIERFGRIYRNLSHYHSGSSKNKSLYRVKYILRLSCARTLARKHKSTVRAFLKRFGSQLLEEFFTEEEQVFSLTFPRVSSISISRRLSRRHIWYLDIVCINDLANHS</sequence>
<proteinExistence type="inferred from homology"/>
<keyword evidence="3 6" id="KW-0507">mRNA processing</keyword>
<evidence type="ECO:0000256" key="2">
    <source>
        <dbReference type="ARBA" id="ARBA00022640"/>
    </source>
</evidence>
<dbReference type="InterPro" id="IPR024942">
    <property type="entry name" value="Maturase_MatK_N"/>
</dbReference>
<dbReference type="PANTHER" id="PTHR34811:SF1">
    <property type="entry name" value="MATURASE K"/>
    <property type="match status" value="1"/>
</dbReference>
<comment type="similarity">
    <text evidence="1 6">Belongs to the intron maturase 2 family. MatK subfamily.</text>
</comment>
<comment type="function">
    <text evidence="6 7">Usually encoded in the trnK tRNA gene intron. Probably assists in splicing its own and other chloroplast group II introns.</text>
</comment>
<keyword evidence="7 10" id="KW-0150">Chloroplast</keyword>
<protein>
    <recommendedName>
        <fullName evidence="6">Maturase K</fullName>
    </recommendedName>
    <alternativeName>
        <fullName evidence="6">Intron maturase</fullName>
    </alternativeName>
</protein>
<evidence type="ECO:0000256" key="3">
    <source>
        <dbReference type="ARBA" id="ARBA00022664"/>
    </source>
</evidence>
<gene>
    <name evidence="6 10" type="primary">matK</name>
</gene>
<feature type="domain" description="Domain X" evidence="8">
    <location>
        <begin position="357"/>
        <end position="477"/>
    </location>
</feature>
<dbReference type="EMBL" id="FJ697110">
    <property type="protein sequence ID" value="ACN54456.1"/>
    <property type="molecule type" value="Genomic_DNA"/>
</dbReference>
<evidence type="ECO:0000256" key="1">
    <source>
        <dbReference type="ARBA" id="ARBA00006621"/>
    </source>
</evidence>
<feature type="domain" description="Maturase MatK N-terminal" evidence="9">
    <location>
        <begin position="3"/>
        <end position="329"/>
    </location>
</feature>
<dbReference type="HAMAP" id="MF_01390">
    <property type="entry name" value="MatK"/>
    <property type="match status" value="1"/>
</dbReference>
<dbReference type="InterPro" id="IPR024937">
    <property type="entry name" value="Domain_X"/>
</dbReference>
<reference evidence="10" key="2">
    <citation type="submission" date="2009-01" db="EMBL/GenBank/DDBJ databases">
        <authorList>
            <person name="Bloech C."/>
            <person name="Weiss-Schneeweiss H."/>
            <person name="Schneeweiss G.M."/>
            <person name="Barfuss M.H.J."/>
            <person name="Rebernig C.A."/>
            <person name="Villasenor J.L."/>
            <person name="Stuessy T.F."/>
        </authorList>
    </citation>
    <scope>NUCLEOTIDE SEQUENCE</scope>
</reference>
<name>C0LEQ5_9ASTR</name>
<dbReference type="GO" id="GO:0006397">
    <property type="term" value="P:mRNA processing"/>
    <property type="evidence" value="ECO:0007669"/>
    <property type="project" value="UniProtKB-KW"/>
</dbReference>
<evidence type="ECO:0000259" key="8">
    <source>
        <dbReference type="Pfam" id="PF01348"/>
    </source>
</evidence>
<evidence type="ECO:0000256" key="6">
    <source>
        <dbReference type="HAMAP-Rule" id="MF_01390"/>
    </source>
</evidence>
<dbReference type="GO" id="GO:0003723">
    <property type="term" value="F:RNA binding"/>
    <property type="evidence" value="ECO:0007669"/>
    <property type="project" value="UniProtKB-KW"/>
</dbReference>
<accession>C0LEQ5</accession>
<dbReference type="Pfam" id="PF01348">
    <property type="entry name" value="Intron_maturas2"/>
    <property type="match status" value="1"/>
</dbReference>
<keyword evidence="2 7" id="KW-0934">Plastid</keyword>
<evidence type="ECO:0000256" key="7">
    <source>
        <dbReference type="RuleBase" id="RU004226"/>
    </source>
</evidence>